<evidence type="ECO:0000313" key="2">
    <source>
        <dbReference type="EMBL" id="RJX43898.1"/>
    </source>
</evidence>
<dbReference type="InterPro" id="IPR036390">
    <property type="entry name" value="WH_DNA-bd_sf"/>
</dbReference>
<dbReference type="EMBL" id="QKNY01000006">
    <property type="protein sequence ID" value="RJX43898.1"/>
    <property type="molecule type" value="Genomic_DNA"/>
</dbReference>
<dbReference type="SUPFAM" id="SSF46785">
    <property type="entry name" value="Winged helix' DNA-binding domain"/>
    <property type="match status" value="1"/>
</dbReference>
<dbReference type="OrthoDB" id="335964at2157"/>
<dbReference type="InterPro" id="IPR036388">
    <property type="entry name" value="WH-like_DNA-bd_sf"/>
</dbReference>
<sequence>MKDLTAFQRDLLYVIASLDDPYGLGIKEELESYYDDDVNTGRVYQNLGKLVDSGYVQKDAIDKRTNSYTLTASATTAIDDRQAWESKQVRRIDAGDPTPSPEAETHS</sequence>
<protein>
    <submittedName>
        <fullName evidence="2">PadR family transcriptional regulator</fullName>
    </submittedName>
</protein>
<name>A0A3A6QA49_9EURY</name>
<accession>A0A3A6QA49</accession>
<dbReference type="Proteomes" id="UP000276588">
    <property type="component" value="Unassembled WGS sequence"/>
</dbReference>
<gene>
    <name evidence="2" type="ORF">DM826_04240</name>
</gene>
<comment type="caution">
    <text evidence="2">The sequence shown here is derived from an EMBL/GenBank/DDBJ whole genome shotgun (WGS) entry which is preliminary data.</text>
</comment>
<feature type="domain" description="Transcription regulator PadR N-terminal" evidence="1">
    <location>
        <begin position="11"/>
        <end position="73"/>
    </location>
</feature>
<dbReference type="Gene3D" id="1.10.10.10">
    <property type="entry name" value="Winged helix-like DNA-binding domain superfamily/Winged helix DNA-binding domain"/>
    <property type="match status" value="1"/>
</dbReference>
<dbReference type="RefSeq" id="WP_120101831.1">
    <property type="nucleotide sequence ID" value="NZ_QKNY01000006.1"/>
</dbReference>
<evidence type="ECO:0000259" key="1">
    <source>
        <dbReference type="Pfam" id="PF03551"/>
    </source>
</evidence>
<reference evidence="2 3" key="1">
    <citation type="submission" date="2018-06" db="EMBL/GenBank/DDBJ databases">
        <title>Halonotius sp. F13-13 a new haloarchaeeon isolated from a solar saltern from Isla Cristina, Huelva, Spain.</title>
        <authorList>
            <person name="Duran-Viseras A."/>
            <person name="Sanchez-Porro C."/>
            <person name="Ventosa A."/>
        </authorList>
    </citation>
    <scope>NUCLEOTIDE SEQUENCE [LARGE SCALE GENOMIC DNA]</scope>
    <source>
        <strain evidence="2 3">F13-13</strain>
    </source>
</reference>
<evidence type="ECO:0000313" key="3">
    <source>
        <dbReference type="Proteomes" id="UP000276588"/>
    </source>
</evidence>
<proteinExistence type="predicted"/>
<dbReference type="InterPro" id="IPR005149">
    <property type="entry name" value="Tscrpt_reg_PadR_N"/>
</dbReference>
<dbReference type="AlphaFoldDB" id="A0A3A6QA49"/>
<dbReference type="Pfam" id="PF03551">
    <property type="entry name" value="PadR"/>
    <property type="match status" value="1"/>
</dbReference>
<organism evidence="2 3">
    <name type="scientific">Halonotius aquaticus</name>
    <dbReference type="NCBI Taxonomy" id="2216978"/>
    <lineage>
        <taxon>Archaea</taxon>
        <taxon>Methanobacteriati</taxon>
        <taxon>Methanobacteriota</taxon>
        <taxon>Stenosarchaea group</taxon>
        <taxon>Halobacteria</taxon>
        <taxon>Halobacteriales</taxon>
        <taxon>Haloferacaceae</taxon>
        <taxon>Halonotius</taxon>
    </lineage>
</organism>
<keyword evidence="3" id="KW-1185">Reference proteome</keyword>